<dbReference type="Pfam" id="PF00858">
    <property type="entry name" value="ASC"/>
    <property type="match status" value="1"/>
</dbReference>
<evidence type="ECO:0000256" key="1">
    <source>
        <dbReference type="ARBA" id="ARBA00004141"/>
    </source>
</evidence>
<sequence>MAFYRPPRFGERAEACRNRPETCLQGNYSIYMKFRSNCTDLLTYCSYNDEKFDCCSDFLPVDTGFGTCFAFNNYHGDPSRVRFNITKQMSMLTVEAKKPFLVLSVLGPESVPTTKNTRYEIADSGATNFQAASMHDIFVGIQGTITNPEDKDMSLERRQCRRYWENNLKHFKYYTQANCEIECYIEAQKKFCGCAAHIFPRLVL</sequence>
<keyword evidence="10 12" id="KW-0739">Sodium transport</keyword>
<keyword evidence="9" id="KW-0472">Membrane</keyword>
<dbReference type="Gene3D" id="2.60.470.10">
    <property type="entry name" value="Acid-sensing ion channels like domains"/>
    <property type="match status" value="1"/>
</dbReference>
<reference evidence="13" key="1">
    <citation type="submission" date="2022-03" db="EMBL/GenBank/DDBJ databases">
        <authorList>
            <person name="Sayadi A."/>
        </authorList>
    </citation>
    <scope>NUCLEOTIDE SEQUENCE</scope>
</reference>
<keyword evidence="11 12" id="KW-0407">Ion channel</keyword>
<evidence type="ECO:0000256" key="6">
    <source>
        <dbReference type="ARBA" id="ARBA00022989"/>
    </source>
</evidence>
<dbReference type="OrthoDB" id="8188903at2759"/>
<evidence type="ECO:0000313" key="13">
    <source>
        <dbReference type="EMBL" id="CAH1992044.1"/>
    </source>
</evidence>
<evidence type="ECO:0000256" key="3">
    <source>
        <dbReference type="ARBA" id="ARBA00022448"/>
    </source>
</evidence>
<dbReference type="PANTHER" id="PTHR11690:SF237">
    <property type="entry name" value="PICKPOCKET 16-RELATED"/>
    <property type="match status" value="1"/>
</dbReference>
<evidence type="ECO:0000256" key="9">
    <source>
        <dbReference type="ARBA" id="ARBA00023136"/>
    </source>
</evidence>
<keyword evidence="3 12" id="KW-0813">Transport</keyword>
<keyword evidence="8 12" id="KW-0406">Ion transport</keyword>
<dbReference type="AlphaFoldDB" id="A0A9P0L8S8"/>
<gene>
    <name evidence="13" type="ORF">ACAOBT_LOCUS20646</name>
</gene>
<evidence type="ECO:0000256" key="11">
    <source>
        <dbReference type="ARBA" id="ARBA00023303"/>
    </source>
</evidence>
<evidence type="ECO:0000256" key="8">
    <source>
        <dbReference type="ARBA" id="ARBA00023065"/>
    </source>
</evidence>
<evidence type="ECO:0000256" key="10">
    <source>
        <dbReference type="ARBA" id="ARBA00023201"/>
    </source>
</evidence>
<dbReference type="EMBL" id="CAKOFQ010007133">
    <property type="protein sequence ID" value="CAH1992044.1"/>
    <property type="molecule type" value="Genomic_DNA"/>
</dbReference>
<dbReference type="GO" id="GO:0015280">
    <property type="term" value="F:ligand-gated sodium channel activity"/>
    <property type="evidence" value="ECO:0007669"/>
    <property type="project" value="TreeGrafter"/>
</dbReference>
<keyword evidence="7" id="KW-0915">Sodium</keyword>
<proteinExistence type="inferred from homology"/>
<dbReference type="InterPro" id="IPR001873">
    <property type="entry name" value="ENaC"/>
</dbReference>
<keyword evidence="5 12" id="KW-0812">Transmembrane</keyword>
<evidence type="ECO:0000256" key="7">
    <source>
        <dbReference type="ARBA" id="ARBA00023053"/>
    </source>
</evidence>
<comment type="similarity">
    <text evidence="2 12">Belongs to the amiloride-sensitive sodium channel (TC 1.A.6) family.</text>
</comment>
<organism evidence="13 14">
    <name type="scientific">Acanthoscelides obtectus</name>
    <name type="common">Bean weevil</name>
    <name type="synonym">Bruchus obtectus</name>
    <dbReference type="NCBI Taxonomy" id="200917"/>
    <lineage>
        <taxon>Eukaryota</taxon>
        <taxon>Metazoa</taxon>
        <taxon>Ecdysozoa</taxon>
        <taxon>Arthropoda</taxon>
        <taxon>Hexapoda</taxon>
        <taxon>Insecta</taxon>
        <taxon>Pterygota</taxon>
        <taxon>Neoptera</taxon>
        <taxon>Endopterygota</taxon>
        <taxon>Coleoptera</taxon>
        <taxon>Polyphaga</taxon>
        <taxon>Cucujiformia</taxon>
        <taxon>Chrysomeloidea</taxon>
        <taxon>Chrysomelidae</taxon>
        <taxon>Bruchinae</taxon>
        <taxon>Bruchini</taxon>
        <taxon>Acanthoscelides</taxon>
    </lineage>
</organism>
<evidence type="ECO:0000256" key="12">
    <source>
        <dbReference type="RuleBase" id="RU000679"/>
    </source>
</evidence>
<comment type="subcellular location">
    <subcellularLocation>
        <location evidence="1">Membrane</location>
        <topology evidence="1">Multi-pass membrane protein</topology>
    </subcellularLocation>
</comment>
<dbReference type="PANTHER" id="PTHR11690">
    <property type="entry name" value="AMILORIDE-SENSITIVE SODIUM CHANNEL-RELATED"/>
    <property type="match status" value="1"/>
</dbReference>
<name>A0A9P0L8S8_ACAOB</name>
<keyword evidence="6" id="KW-1133">Transmembrane helix</keyword>
<accession>A0A9P0L8S8</accession>
<dbReference type="GO" id="GO:0005886">
    <property type="term" value="C:plasma membrane"/>
    <property type="evidence" value="ECO:0007669"/>
    <property type="project" value="TreeGrafter"/>
</dbReference>
<evidence type="ECO:0000256" key="2">
    <source>
        <dbReference type="ARBA" id="ARBA00007193"/>
    </source>
</evidence>
<evidence type="ECO:0000256" key="4">
    <source>
        <dbReference type="ARBA" id="ARBA00022461"/>
    </source>
</evidence>
<evidence type="ECO:0000313" key="14">
    <source>
        <dbReference type="Proteomes" id="UP001152888"/>
    </source>
</evidence>
<dbReference type="Proteomes" id="UP001152888">
    <property type="component" value="Unassembled WGS sequence"/>
</dbReference>
<protein>
    <submittedName>
        <fullName evidence="13">Uncharacterized protein</fullName>
    </submittedName>
</protein>
<keyword evidence="4 12" id="KW-0894">Sodium channel</keyword>
<keyword evidence="14" id="KW-1185">Reference proteome</keyword>
<comment type="caution">
    <text evidence="13">The sequence shown here is derived from an EMBL/GenBank/DDBJ whole genome shotgun (WGS) entry which is preliminary data.</text>
</comment>
<evidence type="ECO:0000256" key="5">
    <source>
        <dbReference type="ARBA" id="ARBA00022692"/>
    </source>
</evidence>